<name>A0A2T0QCY2_9ACTN</name>
<comment type="caution">
    <text evidence="3">The sequence shown here is derived from an EMBL/GenBank/DDBJ whole genome shotgun (WGS) entry which is preliminary data.</text>
</comment>
<evidence type="ECO:0000313" key="4">
    <source>
        <dbReference type="Proteomes" id="UP000237846"/>
    </source>
</evidence>
<dbReference type="Proteomes" id="UP000237846">
    <property type="component" value="Unassembled WGS sequence"/>
</dbReference>
<organism evidence="3 4">
    <name type="scientific">Allonocardiopsis opalescens</name>
    <dbReference type="NCBI Taxonomy" id="1144618"/>
    <lineage>
        <taxon>Bacteria</taxon>
        <taxon>Bacillati</taxon>
        <taxon>Actinomycetota</taxon>
        <taxon>Actinomycetes</taxon>
        <taxon>Streptosporangiales</taxon>
        <taxon>Allonocardiopsis</taxon>
    </lineage>
</organism>
<evidence type="ECO:0000256" key="1">
    <source>
        <dbReference type="SAM" id="SignalP"/>
    </source>
</evidence>
<keyword evidence="4" id="KW-1185">Reference proteome</keyword>
<protein>
    <submittedName>
        <fullName evidence="3">Peptide/nickel transport system substrate-binding protein</fullName>
    </submittedName>
</protein>
<dbReference type="Pfam" id="PF00496">
    <property type="entry name" value="SBP_bac_5"/>
    <property type="match status" value="1"/>
</dbReference>
<evidence type="ECO:0000313" key="3">
    <source>
        <dbReference type="EMBL" id="PRY01713.1"/>
    </source>
</evidence>
<evidence type="ECO:0000259" key="2">
    <source>
        <dbReference type="Pfam" id="PF00496"/>
    </source>
</evidence>
<dbReference type="GO" id="GO:0042597">
    <property type="term" value="C:periplasmic space"/>
    <property type="evidence" value="ECO:0007669"/>
    <property type="project" value="UniProtKB-ARBA"/>
</dbReference>
<dbReference type="OrthoDB" id="9764591at2"/>
<feature type="chain" id="PRO_5039279085" evidence="1">
    <location>
        <begin position="28"/>
        <end position="580"/>
    </location>
</feature>
<proteinExistence type="predicted"/>
<dbReference type="CDD" id="cd08509">
    <property type="entry name" value="PBP2_TmCBP_oligosaccharides_like"/>
    <property type="match status" value="1"/>
</dbReference>
<keyword evidence="1" id="KW-0732">Signal</keyword>
<dbReference type="InterPro" id="IPR039424">
    <property type="entry name" value="SBP_5"/>
</dbReference>
<dbReference type="Gene3D" id="3.10.105.10">
    <property type="entry name" value="Dipeptide-binding Protein, Domain 3"/>
    <property type="match status" value="1"/>
</dbReference>
<dbReference type="SUPFAM" id="SSF53850">
    <property type="entry name" value="Periplasmic binding protein-like II"/>
    <property type="match status" value="1"/>
</dbReference>
<dbReference type="PANTHER" id="PTHR30290">
    <property type="entry name" value="PERIPLASMIC BINDING COMPONENT OF ABC TRANSPORTER"/>
    <property type="match status" value="1"/>
</dbReference>
<dbReference type="InterPro" id="IPR000914">
    <property type="entry name" value="SBP_5_dom"/>
</dbReference>
<dbReference type="PIRSF" id="PIRSF002741">
    <property type="entry name" value="MppA"/>
    <property type="match status" value="1"/>
</dbReference>
<dbReference type="GO" id="GO:1904680">
    <property type="term" value="F:peptide transmembrane transporter activity"/>
    <property type="evidence" value="ECO:0007669"/>
    <property type="project" value="TreeGrafter"/>
</dbReference>
<dbReference type="AlphaFoldDB" id="A0A2T0QCY2"/>
<reference evidence="3 4" key="1">
    <citation type="submission" date="2018-03" db="EMBL/GenBank/DDBJ databases">
        <title>Genomic Encyclopedia of Archaeal and Bacterial Type Strains, Phase II (KMG-II): from individual species to whole genera.</title>
        <authorList>
            <person name="Goeker M."/>
        </authorList>
    </citation>
    <scope>NUCLEOTIDE SEQUENCE [LARGE SCALE GENOMIC DNA]</scope>
    <source>
        <strain evidence="3 4">DSM 45601</strain>
    </source>
</reference>
<dbReference type="GO" id="GO:0015833">
    <property type="term" value="P:peptide transport"/>
    <property type="evidence" value="ECO:0007669"/>
    <property type="project" value="TreeGrafter"/>
</dbReference>
<dbReference type="Gene3D" id="3.90.76.10">
    <property type="entry name" value="Dipeptide-binding Protein, Domain 1"/>
    <property type="match status" value="1"/>
</dbReference>
<dbReference type="RefSeq" id="WP_106237897.1">
    <property type="nucleotide sequence ID" value="NZ_PVZC01000001.1"/>
</dbReference>
<dbReference type="EMBL" id="PVZC01000001">
    <property type="protein sequence ID" value="PRY01713.1"/>
    <property type="molecule type" value="Genomic_DNA"/>
</dbReference>
<accession>A0A2T0QCY2</accession>
<gene>
    <name evidence="3" type="ORF">CLV72_101297</name>
</gene>
<feature type="signal peptide" evidence="1">
    <location>
        <begin position="1"/>
        <end position="27"/>
    </location>
</feature>
<feature type="domain" description="Solute-binding protein family 5" evidence="2">
    <location>
        <begin position="92"/>
        <end position="469"/>
    </location>
</feature>
<dbReference type="PROSITE" id="PS51257">
    <property type="entry name" value="PROKAR_LIPOPROTEIN"/>
    <property type="match status" value="1"/>
</dbReference>
<dbReference type="PANTHER" id="PTHR30290:SF82">
    <property type="entry name" value="ABC-TYPE DIPEPTIDE_OLIGOPEPTIDE TRANSPORT SYSTEM, PERIPLASMIC COMPONENT"/>
    <property type="match status" value="1"/>
</dbReference>
<dbReference type="InterPro" id="IPR030678">
    <property type="entry name" value="Peptide/Ni-bd"/>
</dbReference>
<dbReference type="Gene3D" id="3.40.190.10">
    <property type="entry name" value="Periplasmic binding protein-like II"/>
    <property type="match status" value="1"/>
</dbReference>
<sequence>MRRARAVRGRRTAKAGLAVAAAAALVAAGCTGGSGGAGGTPGSYPREETLFVSGSLWGPPANWNPLMTWEHAAGTKGLVYETLFLYDPQADEYIPWLAESGEWTDDDTYQITVREGVQWTDGEPLTADDVAFTIGLGELESIPYHNVWQTIENVEATDDRTVVVDFSEPRYQQWAFWLYGNAIVPQHLWAERTEEEISAGANETPVGTGAYVYETHGQDRQVWSRNEEWWAQEALDLRVGPSYIVDIVNPSNEAALGQVLQGSLDLSNNFLPGIAQVLESNDDVASYYPEAPYMLSANTAWLVPNTTREPMDDPEFRRALAFSIDTEQIVSGVYGDIVQAADPTGLLPNWEQYVDADVVAEHGFSFDTQEAASILADAGYEDTDGDGFVETPEGEPIELTLAVPSGWTDWMEASRVIADSAQQAGINITADFPDENAIVDQRVSGDFDLILNNERQISSTPWTYYDYIFQLPVRESQSTVNFGRYENEEAWALVEELATTPVEDPEAMTDIIAEIQEIQLQEMPIIPLWYNGMWSQVNTSVWTNWPSAETENNYVPTLWANYHELGGILMLTELQPASGG</sequence>
<dbReference type="GO" id="GO:0043190">
    <property type="term" value="C:ATP-binding cassette (ABC) transporter complex"/>
    <property type="evidence" value="ECO:0007669"/>
    <property type="project" value="InterPro"/>
</dbReference>